<dbReference type="GO" id="GO:0004180">
    <property type="term" value="F:carboxypeptidase activity"/>
    <property type="evidence" value="ECO:0007669"/>
    <property type="project" value="UniProtKB-KW"/>
</dbReference>
<reference evidence="4" key="1">
    <citation type="submission" date="2016-11" db="EMBL/GenBank/DDBJ databases">
        <title>Trade-off between light-utilization and light-protection in marine flavobacteria.</title>
        <authorList>
            <person name="Kumagai Y."/>
            <person name="Yoshizawa S."/>
            <person name="Kogure K."/>
        </authorList>
    </citation>
    <scope>NUCLEOTIDE SEQUENCE [LARGE SCALE GENOMIC DNA]</scope>
    <source>
        <strain evidence="4">SG-18</strain>
    </source>
</reference>
<dbReference type="InterPro" id="IPR009045">
    <property type="entry name" value="Zn_M74/Hedgehog-like"/>
</dbReference>
<dbReference type="EMBL" id="MQVX01000001">
    <property type="protein sequence ID" value="PQJ15628.1"/>
    <property type="molecule type" value="Genomic_DNA"/>
</dbReference>
<keyword evidence="3" id="KW-0121">Carboxypeptidase</keyword>
<dbReference type="Proteomes" id="UP000239366">
    <property type="component" value="Unassembled WGS sequence"/>
</dbReference>
<dbReference type="GO" id="GO:0006508">
    <property type="term" value="P:proteolysis"/>
    <property type="evidence" value="ECO:0007669"/>
    <property type="project" value="InterPro"/>
</dbReference>
<evidence type="ECO:0000259" key="2">
    <source>
        <dbReference type="Pfam" id="PF02557"/>
    </source>
</evidence>
<proteinExistence type="predicted"/>
<dbReference type="PANTHER" id="PTHR34385">
    <property type="entry name" value="D-ALANYL-D-ALANINE CARBOXYPEPTIDASE"/>
    <property type="match status" value="1"/>
</dbReference>
<gene>
    <name evidence="3" type="ORF">BST99_07715</name>
</gene>
<dbReference type="Gene3D" id="3.30.1380.10">
    <property type="match status" value="1"/>
</dbReference>
<dbReference type="RefSeq" id="WP_105001279.1">
    <property type="nucleotide sequence ID" value="NZ_MQVX01000001.1"/>
</dbReference>
<evidence type="ECO:0000313" key="4">
    <source>
        <dbReference type="Proteomes" id="UP000239366"/>
    </source>
</evidence>
<feature type="chain" id="PRO_5015460219" evidence="1">
    <location>
        <begin position="26"/>
        <end position="248"/>
    </location>
</feature>
<dbReference type="Pfam" id="PF02557">
    <property type="entry name" value="VanY"/>
    <property type="match status" value="1"/>
</dbReference>
<evidence type="ECO:0000256" key="1">
    <source>
        <dbReference type="SAM" id="SignalP"/>
    </source>
</evidence>
<dbReference type="CDD" id="cd14847">
    <property type="entry name" value="DD-carboxypeptidase_like"/>
    <property type="match status" value="1"/>
</dbReference>
<keyword evidence="3" id="KW-0645">Protease</keyword>
<keyword evidence="4" id="KW-1185">Reference proteome</keyword>
<evidence type="ECO:0000313" key="3">
    <source>
        <dbReference type="EMBL" id="PQJ15628.1"/>
    </source>
</evidence>
<comment type="caution">
    <text evidence="3">The sequence shown here is derived from an EMBL/GenBank/DDBJ whole genome shotgun (WGS) entry which is preliminary data.</text>
</comment>
<dbReference type="AlphaFoldDB" id="A0A2S7T7S4"/>
<dbReference type="OrthoDB" id="9792074at2"/>
<feature type="signal peptide" evidence="1">
    <location>
        <begin position="1"/>
        <end position="25"/>
    </location>
</feature>
<keyword evidence="3" id="KW-0378">Hydrolase</keyword>
<dbReference type="PANTHER" id="PTHR34385:SF1">
    <property type="entry name" value="PEPTIDOGLYCAN L-ALANYL-D-GLUTAMATE ENDOPEPTIDASE CWLK"/>
    <property type="match status" value="1"/>
</dbReference>
<feature type="domain" description="D-alanyl-D-alanine carboxypeptidase-like core" evidence="2">
    <location>
        <begin position="53"/>
        <end position="198"/>
    </location>
</feature>
<keyword evidence="1" id="KW-0732">Signal</keyword>
<accession>A0A2S7T7S4</accession>
<organism evidence="3 4">
    <name type="scientific">Aureicoccus marinus</name>
    <dbReference type="NCBI Taxonomy" id="754435"/>
    <lineage>
        <taxon>Bacteria</taxon>
        <taxon>Pseudomonadati</taxon>
        <taxon>Bacteroidota</taxon>
        <taxon>Flavobacteriia</taxon>
        <taxon>Flavobacteriales</taxon>
        <taxon>Flavobacteriaceae</taxon>
        <taxon>Aureicoccus</taxon>
    </lineage>
</organism>
<protein>
    <submittedName>
        <fullName evidence="3">D-alanyl-D-alanine carboxypeptidase</fullName>
    </submittedName>
</protein>
<dbReference type="InterPro" id="IPR003709">
    <property type="entry name" value="VanY-like_core_dom"/>
</dbReference>
<sequence>MKRRDFVRNASLTSLAIGVSPALSAQNFLPQETYTLDELTGKAVLDLYGEGKVQLRKQAYEAYIRMKRAAYSAGFDIKMISSYRSYDHQTRIWEGKYIRYTESDGMTPDKAIEKIVEYSTIPGTSRHHWGTEVDIIDGYPKSSGDVLVAKKFEAGGPFEAFKKWLDENANSFGFYLVYTNDPDRRGFKYEPWHYSYAPLSVPMLKQFRKTNILKVLSQESFEGADQFSPRFLKSYIHDHIMDINPTLL</sequence>
<dbReference type="InterPro" id="IPR052179">
    <property type="entry name" value="DD-CPase-like"/>
</dbReference>
<dbReference type="SUPFAM" id="SSF55166">
    <property type="entry name" value="Hedgehog/DD-peptidase"/>
    <property type="match status" value="1"/>
</dbReference>
<name>A0A2S7T7S4_9FLAO</name>